<feature type="transmembrane region" description="Helical" evidence="1">
    <location>
        <begin position="135"/>
        <end position="154"/>
    </location>
</feature>
<keyword evidence="1" id="KW-0406">Ion transport</keyword>
<dbReference type="PANTHER" id="PTHR36178:SF1">
    <property type="entry name" value="SODIUM_GLUTAMATE SYMPORTER"/>
    <property type="match status" value="1"/>
</dbReference>
<feature type="transmembrane region" description="Helical" evidence="1">
    <location>
        <begin position="382"/>
        <end position="404"/>
    </location>
</feature>
<feature type="transmembrane region" description="Helical" evidence="1">
    <location>
        <begin position="226"/>
        <end position="248"/>
    </location>
</feature>
<keyword evidence="1" id="KW-0812">Transmembrane</keyword>
<protein>
    <recommendedName>
        <fullName evidence="1 2">Sodium/glutamate symporter</fullName>
    </recommendedName>
</protein>
<evidence type="ECO:0000313" key="3">
    <source>
        <dbReference type="EMBL" id="PHH99330.1"/>
    </source>
</evidence>
<dbReference type="EMBL" id="NIRK01000001">
    <property type="protein sequence ID" value="PHH99330.1"/>
    <property type="molecule type" value="Genomic_DNA"/>
</dbReference>
<dbReference type="Pfam" id="PF03616">
    <property type="entry name" value="Glt_symporter"/>
    <property type="match status" value="1"/>
</dbReference>
<evidence type="ECO:0000256" key="1">
    <source>
        <dbReference type="HAMAP-Rule" id="MF_02062"/>
    </source>
</evidence>
<accession>A0A2C6B548</accession>
<dbReference type="PANTHER" id="PTHR36178">
    <property type="entry name" value="SLR0625 PROTEIN"/>
    <property type="match status" value="1"/>
</dbReference>
<comment type="function">
    <text evidence="1">Catalyzes the sodium-dependent transport of glutamate.</text>
</comment>
<organism evidence="3 4">
    <name type="scientific">Fusobacterium nucleatum subsp. polymorphum</name>
    <name type="common">Fusobacterium polymorphum</name>
    <dbReference type="NCBI Taxonomy" id="76857"/>
    <lineage>
        <taxon>Bacteria</taxon>
        <taxon>Fusobacteriati</taxon>
        <taxon>Fusobacteriota</taxon>
        <taxon>Fusobacteriia</taxon>
        <taxon>Fusobacteriales</taxon>
        <taxon>Fusobacteriaceae</taxon>
        <taxon>Fusobacterium</taxon>
    </lineage>
</organism>
<keyword evidence="1" id="KW-0472">Membrane</keyword>
<dbReference type="AlphaFoldDB" id="A0A2C6B548"/>
<dbReference type="InterPro" id="IPR004445">
    <property type="entry name" value="GltS"/>
</dbReference>
<feature type="transmembrane region" description="Helical" evidence="1">
    <location>
        <begin position="309"/>
        <end position="339"/>
    </location>
</feature>
<feature type="transmembrane region" description="Helical" evidence="1">
    <location>
        <begin position="75"/>
        <end position="97"/>
    </location>
</feature>
<dbReference type="RefSeq" id="WP_099002778.1">
    <property type="nucleotide sequence ID" value="NZ_CP077136.1"/>
</dbReference>
<evidence type="ECO:0000313" key="4">
    <source>
        <dbReference type="Proteomes" id="UP000223525"/>
    </source>
</evidence>
<name>A0A2C6B548_FUSNP</name>
<reference evidence="3 4" key="1">
    <citation type="submission" date="2017-06" db="EMBL/GenBank/DDBJ databases">
        <title>Draft genome sequence of Fusobacterium nucleatum subsp. polymorphum KCOM 1248 (=ChDC F113).</title>
        <authorList>
            <person name="Kook J.-K."/>
            <person name="Park S.-N."/>
            <person name="Lim Y.K."/>
            <person name="Roh H."/>
        </authorList>
    </citation>
    <scope>NUCLEOTIDE SEQUENCE [LARGE SCALE GENOMIC DNA]</scope>
    <source>
        <strain evidence="4">KCOM 1248 (ChDC F113)</strain>
    </source>
</reference>
<evidence type="ECO:0000256" key="2">
    <source>
        <dbReference type="NCBIfam" id="TIGR00210"/>
    </source>
</evidence>
<keyword evidence="1" id="KW-0739">Sodium transport</keyword>
<feature type="transmembrane region" description="Helical" evidence="1">
    <location>
        <begin position="166"/>
        <end position="188"/>
    </location>
</feature>
<keyword evidence="1" id="KW-0915">Sodium</keyword>
<keyword evidence="1" id="KW-0029">Amino-acid transport</keyword>
<comment type="similarity">
    <text evidence="1">Belongs to the glutamate:Na(+) symporter (ESS) (TC 2.A.27) family.</text>
</comment>
<sequence>MNFETIEGVLNINLNSTMTLALAALLLIMGYSINKRLTILNKYCIPAPVVGGFIFMFLTWLGHTSDVFKFNFENIFQSTFMLAFFTTVGLGASFTLLKKGGKLLIIYWLTCGIISILQNVIGITISKTTGLEAPYALLSSAISMIGGHGAALAYGDTFAKMGYESAPLVGAAAATFGLITAVLIGGPLGRRLIEKNNLKPDNSENFDQSVTEINADKGMKLSDLDIIKNVVVILLCMAIGSYISTLIGKLIKMDFPSYVGAMFVAVVVRNVNEKTHMYNFSFSLVDGIGNVMLNLYLSLALMTLKLWELSGLIGGVLLVVACQVVFMIIIAYFVVFRILGSNYDAAVMCSGLCGHGLGATPSAIVNMTAINEKYGMSRKAMMIVPIVGAFLVDIIYQPTTVWFIKTFVKGFVGN</sequence>
<keyword evidence="1" id="KW-0813">Transport</keyword>
<feature type="transmembrane region" description="Helical" evidence="1">
    <location>
        <begin position="12"/>
        <end position="31"/>
    </location>
</feature>
<feature type="transmembrane region" description="Helical" evidence="1">
    <location>
        <begin position="277"/>
        <end position="297"/>
    </location>
</feature>
<keyword evidence="1" id="KW-1003">Cell membrane</keyword>
<dbReference type="HAMAP" id="MF_02062">
    <property type="entry name" value="GltS"/>
    <property type="match status" value="1"/>
</dbReference>
<comment type="caution">
    <text evidence="3">The sequence shown here is derived from an EMBL/GenBank/DDBJ whole genome shotgun (WGS) entry which is preliminary data.</text>
</comment>
<keyword evidence="1" id="KW-1133">Transmembrane helix</keyword>
<dbReference type="Proteomes" id="UP000223525">
    <property type="component" value="Unassembled WGS sequence"/>
</dbReference>
<keyword evidence="1" id="KW-0769">Symport</keyword>
<dbReference type="GO" id="GO:0015813">
    <property type="term" value="P:L-glutamate transmembrane transport"/>
    <property type="evidence" value="ECO:0007669"/>
    <property type="project" value="UniProtKB-UniRule"/>
</dbReference>
<feature type="transmembrane region" description="Helical" evidence="1">
    <location>
        <begin position="104"/>
        <end position="123"/>
    </location>
</feature>
<dbReference type="GO" id="GO:0005886">
    <property type="term" value="C:plasma membrane"/>
    <property type="evidence" value="ECO:0007669"/>
    <property type="project" value="UniProtKB-SubCell"/>
</dbReference>
<feature type="transmembrane region" description="Helical" evidence="1">
    <location>
        <begin position="43"/>
        <end position="63"/>
    </location>
</feature>
<dbReference type="GO" id="GO:0015501">
    <property type="term" value="F:glutamate:sodium symporter activity"/>
    <property type="evidence" value="ECO:0007669"/>
    <property type="project" value="UniProtKB-UniRule"/>
</dbReference>
<gene>
    <name evidence="3" type="primary">gltS</name>
    <name evidence="3" type="ORF">CA836_06325</name>
</gene>
<dbReference type="NCBIfam" id="TIGR00210">
    <property type="entry name" value="gltS"/>
    <property type="match status" value="1"/>
</dbReference>
<proteinExistence type="inferred from homology"/>
<comment type="subcellular location">
    <subcellularLocation>
        <location evidence="1">Cell membrane</location>
        <topology evidence="1">Multi-pass membrane protein</topology>
    </subcellularLocation>
</comment>